<evidence type="ECO:0000313" key="3">
    <source>
        <dbReference type="Proteomes" id="UP000298656"/>
    </source>
</evidence>
<dbReference type="Proteomes" id="UP000298656">
    <property type="component" value="Chromosome 2"/>
</dbReference>
<feature type="transmembrane region" description="Helical" evidence="1">
    <location>
        <begin position="41"/>
        <end position="60"/>
    </location>
</feature>
<reference evidence="2 3" key="1">
    <citation type="submission" date="2019-05" db="EMBL/GenBank/DDBJ databases">
        <title>Burkholderia sp. DHOD12, isolated from subtropical forest soil.</title>
        <authorList>
            <person name="Gao Z.-H."/>
            <person name="Qiu L.-H."/>
        </authorList>
    </citation>
    <scope>NUCLEOTIDE SEQUENCE [LARGE SCALE GENOMIC DNA]</scope>
    <source>
        <strain evidence="2 3">DHOD12</strain>
    </source>
</reference>
<organism evidence="2 3">
    <name type="scientific">Trinickia violacea</name>
    <dbReference type="NCBI Taxonomy" id="2571746"/>
    <lineage>
        <taxon>Bacteria</taxon>
        <taxon>Pseudomonadati</taxon>
        <taxon>Pseudomonadota</taxon>
        <taxon>Betaproteobacteria</taxon>
        <taxon>Burkholderiales</taxon>
        <taxon>Burkholderiaceae</taxon>
        <taxon>Trinickia</taxon>
    </lineage>
</organism>
<name>A0A4P8IXQ7_9BURK</name>
<protein>
    <submittedName>
        <fullName evidence="2">Uncharacterized protein</fullName>
    </submittedName>
</protein>
<sequence length="63" mass="6726">MNASILLLHPANFVAALLLALSFAINVGVRRPAMNWRAMAIAALFCNGLAISLVVAFNWLSVS</sequence>
<feature type="transmembrane region" description="Helical" evidence="1">
    <location>
        <begin position="6"/>
        <end position="29"/>
    </location>
</feature>
<gene>
    <name evidence="2" type="ORF">FAZ95_26765</name>
</gene>
<evidence type="ECO:0000313" key="2">
    <source>
        <dbReference type="EMBL" id="QCP52745.1"/>
    </source>
</evidence>
<dbReference type="EMBL" id="CP040078">
    <property type="protein sequence ID" value="QCP52745.1"/>
    <property type="molecule type" value="Genomic_DNA"/>
</dbReference>
<evidence type="ECO:0000256" key="1">
    <source>
        <dbReference type="SAM" id="Phobius"/>
    </source>
</evidence>
<dbReference type="RefSeq" id="WP_137335516.1">
    <property type="nucleotide sequence ID" value="NZ_CP040078.1"/>
</dbReference>
<keyword evidence="1" id="KW-0812">Transmembrane</keyword>
<keyword evidence="3" id="KW-1185">Reference proteome</keyword>
<keyword evidence="1" id="KW-1133">Transmembrane helix</keyword>
<accession>A0A4P8IXQ7</accession>
<proteinExistence type="predicted"/>
<dbReference type="KEGG" id="tvl:FAZ95_26765"/>
<dbReference type="AlphaFoldDB" id="A0A4P8IXQ7"/>
<keyword evidence="1" id="KW-0472">Membrane</keyword>